<dbReference type="GeneID" id="54467354"/>
<dbReference type="RefSeq" id="XP_033576375.1">
    <property type="nucleotide sequence ID" value="XM_033726461.1"/>
</dbReference>
<keyword evidence="2" id="KW-1185">Reference proteome</keyword>
<reference evidence="1 3" key="1">
    <citation type="journal article" date="2020" name="Stud. Mycol.">
        <title>101 Dothideomycetes genomes: a test case for predicting lifestyles and emergence of pathogens.</title>
        <authorList>
            <person name="Haridas S."/>
            <person name="Albert R."/>
            <person name="Binder M."/>
            <person name="Bloem J."/>
            <person name="Labutti K."/>
            <person name="Salamov A."/>
            <person name="Andreopoulos B."/>
            <person name="Baker S."/>
            <person name="Barry K."/>
            <person name="Bills G."/>
            <person name="Bluhm B."/>
            <person name="Cannon C."/>
            <person name="Castanera R."/>
            <person name="Culley D."/>
            <person name="Daum C."/>
            <person name="Ezra D."/>
            <person name="Gonzalez J."/>
            <person name="Henrissat B."/>
            <person name="Kuo A."/>
            <person name="Liang C."/>
            <person name="Lipzen A."/>
            <person name="Lutzoni F."/>
            <person name="Magnuson J."/>
            <person name="Mondo S."/>
            <person name="Nolan M."/>
            <person name="Ohm R."/>
            <person name="Pangilinan J."/>
            <person name="Park H.-J."/>
            <person name="Ramirez L."/>
            <person name="Alfaro M."/>
            <person name="Sun H."/>
            <person name="Tritt A."/>
            <person name="Yoshinaga Y."/>
            <person name="Zwiers L.-H."/>
            <person name="Turgeon B."/>
            <person name="Goodwin S."/>
            <person name="Spatafora J."/>
            <person name="Crous P."/>
            <person name="Grigoriev I."/>
        </authorList>
    </citation>
    <scope>NUCLEOTIDE SEQUENCE</scope>
    <source>
        <strain evidence="1 3">CBS 304.34</strain>
    </source>
</reference>
<evidence type="ECO:0008006" key="4">
    <source>
        <dbReference type="Google" id="ProtNLM"/>
    </source>
</evidence>
<evidence type="ECO:0000313" key="3">
    <source>
        <dbReference type="RefSeq" id="XP_033576375.1"/>
    </source>
</evidence>
<sequence length="150" mass="16876">YHQHAYPAAEDACRSGNLSLPLLVHNTACQGRLHPSPRQHPACCAWLESYVATAESSCRRLSTSEWNQPPSGLYSVVHIMFYSNHRIMMTGTYRHTPITEERNIRILQLQPASQGSQLQCKLLEVSLDDAPKYRALSYVWSSGPSVSYSL</sequence>
<dbReference type="OrthoDB" id="5386682at2759"/>
<evidence type="ECO:0000313" key="1">
    <source>
        <dbReference type="EMBL" id="KAF2809411.1"/>
    </source>
</evidence>
<protein>
    <recommendedName>
        <fullName evidence="4">Heterokaryon incompatibility domain-containing protein</fullName>
    </recommendedName>
</protein>
<organism evidence="1">
    <name type="scientific">Mytilinidion resinicola</name>
    <dbReference type="NCBI Taxonomy" id="574789"/>
    <lineage>
        <taxon>Eukaryota</taxon>
        <taxon>Fungi</taxon>
        <taxon>Dikarya</taxon>
        <taxon>Ascomycota</taxon>
        <taxon>Pezizomycotina</taxon>
        <taxon>Dothideomycetes</taxon>
        <taxon>Pleosporomycetidae</taxon>
        <taxon>Mytilinidiales</taxon>
        <taxon>Mytilinidiaceae</taxon>
        <taxon>Mytilinidion</taxon>
    </lineage>
</organism>
<reference evidence="3" key="2">
    <citation type="submission" date="2020-04" db="EMBL/GenBank/DDBJ databases">
        <authorList>
            <consortium name="NCBI Genome Project"/>
        </authorList>
    </citation>
    <scope>NUCLEOTIDE SEQUENCE</scope>
    <source>
        <strain evidence="3">CBS 304.34</strain>
    </source>
</reference>
<proteinExistence type="predicted"/>
<feature type="non-terminal residue" evidence="1">
    <location>
        <position position="1"/>
    </location>
</feature>
<dbReference type="Proteomes" id="UP000504636">
    <property type="component" value="Unplaced"/>
</dbReference>
<dbReference type="AlphaFoldDB" id="A0A6A6YKR8"/>
<evidence type="ECO:0000313" key="2">
    <source>
        <dbReference type="Proteomes" id="UP000504636"/>
    </source>
</evidence>
<dbReference type="EMBL" id="MU003701">
    <property type="protein sequence ID" value="KAF2809411.1"/>
    <property type="molecule type" value="Genomic_DNA"/>
</dbReference>
<name>A0A6A6YKR8_9PEZI</name>
<accession>A0A6A6YKR8</accession>
<gene>
    <name evidence="1 3" type="ORF">BDZ99DRAFT_531680</name>
</gene>
<reference evidence="3" key="3">
    <citation type="submission" date="2025-04" db="UniProtKB">
        <authorList>
            <consortium name="RefSeq"/>
        </authorList>
    </citation>
    <scope>IDENTIFICATION</scope>
    <source>
        <strain evidence="3">CBS 304.34</strain>
    </source>
</reference>